<comment type="function">
    <text evidence="6">Catalyzes the interconversion of methylthioribose-1-phosphate (MTR-1-P) into methylthioribulose-1-phosphate (MTRu-1-P).</text>
</comment>
<dbReference type="AlphaFoldDB" id="A0AAE0SEY3"/>
<evidence type="ECO:0000256" key="3">
    <source>
        <dbReference type="ARBA" id="ARBA00023167"/>
    </source>
</evidence>
<evidence type="ECO:0000256" key="5">
    <source>
        <dbReference type="ARBA" id="ARBA00023242"/>
    </source>
</evidence>
<dbReference type="EC" id="5.3.1.23" evidence="6"/>
<dbReference type="Gene3D" id="1.20.120.420">
    <property type="entry name" value="translation initiation factor eif-2b, domain 1"/>
    <property type="match status" value="1"/>
</dbReference>
<dbReference type="HAMAP" id="MF_01678">
    <property type="entry name" value="Salvage_MtnA"/>
    <property type="match status" value="1"/>
</dbReference>
<protein>
    <recommendedName>
        <fullName evidence="6">Methylthioribose-1-phosphate isomerase</fullName>
        <shortName evidence="6">M1Pi</shortName>
        <shortName evidence="6">MTR-1-P isomerase</shortName>
        <ecNumber evidence="6">5.3.1.23</ecNumber>
    </recommendedName>
    <alternativeName>
        <fullName evidence="6">S-methyl-5-thioribose-1-phosphate isomerase</fullName>
    </alternativeName>
    <alternativeName>
        <fullName evidence="6">Translation initiation factor eIF-2B subunit alpha/beta/delta-like protein</fullName>
    </alternativeName>
</protein>
<keyword evidence="4 6" id="KW-0413">Isomerase</keyword>
<evidence type="ECO:0000256" key="4">
    <source>
        <dbReference type="ARBA" id="ARBA00023235"/>
    </source>
</evidence>
<dbReference type="InterPro" id="IPR037171">
    <property type="entry name" value="NagB/RpiA_transferase-like"/>
</dbReference>
<evidence type="ECO:0000256" key="1">
    <source>
        <dbReference type="ARBA" id="ARBA00022490"/>
    </source>
</evidence>
<dbReference type="NCBIfam" id="NF004326">
    <property type="entry name" value="PRK05720.1"/>
    <property type="match status" value="1"/>
</dbReference>
<dbReference type="FunFam" id="1.20.120.420:FF:000003">
    <property type="entry name" value="Methylthioribose-1-phosphate isomerase"/>
    <property type="match status" value="1"/>
</dbReference>
<dbReference type="EMBL" id="JAEAOA010000747">
    <property type="protein sequence ID" value="KAK3590709.1"/>
    <property type="molecule type" value="Genomic_DNA"/>
</dbReference>
<keyword evidence="8" id="KW-1185">Reference proteome</keyword>
<name>A0AAE0SEY3_9BIVA</name>
<evidence type="ECO:0000313" key="8">
    <source>
        <dbReference type="Proteomes" id="UP001195483"/>
    </source>
</evidence>
<accession>A0AAE0SEY3</accession>
<dbReference type="NCBIfam" id="TIGR00524">
    <property type="entry name" value="eIF-2B_rel"/>
    <property type="match status" value="1"/>
</dbReference>
<dbReference type="GO" id="GO:0005634">
    <property type="term" value="C:nucleus"/>
    <property type="evidence" value="ECO:0007669"/>
    <property type="project" value="UniProtKB-SubCell"/>
</dbReference>
<reference evidence="7" key="3">
    <citation type="submission" date="2023-05" db="EMBL/GenBank/DDBJ databases">
        <authorList>
            <person name="Smith C.H."/>
        </authorList>
    </citation>
    <scope>NUCLEOTIDE SEQUENCE</scope>
    <source>
        <strain evidence="7">CHS0354</strain>
        <tissue evidence="7">Mantle</tissue>
    </source>
</reference>
<sequence>MTSNKKLKMALESIKYKRGHLEILDQLLIPDSHEFIPVNDTSDAWRAIKQMQVRGAPAIAIVGCLSLAIELHNKEFDNKQSLVDHICKQLEYLVTSRPTAVNMKEATHRFSALAQALKDDKNYSKDDVKQLMIEELELMLEDDIATNKAIGKNGAEHILGSSSDQPVCILTHCNTGSLATAGYGTALGVVRRLHELDKLNHAFCTETRPYNQGSRLTAYELVYETIPATLICDSMVSMVMKNKGISAVVVGADRVVKNGDTANKIGTYQLAICAKYHNIPFYVACPVTTFDPNMKTGEEIHIEERPHHEMTRVKGVSLAPDGINCYNPAFDVTPAELITGGIITEYGVFLPDELYNCLMMIDKTKHEEFPRSRSRTNFQIFTER</sequence>
<evidence type="ECO:0000256" key="2">
    <source>
        <dbReference type="ARBA" id="ARBA00022605"/>
    </source>
</evidence>
<dbReference type="Proteomes" id="UP001195483">
    <property type="component" value="Unassembled WGS sequence"/>
</dbReference>
<dbReference type="GO" id="GO:0046523">
    <property type="term" value="F:S-methyl-5-thioribose-1-phosphate isomerase activity"/>
    <property type="evidence" value="ECO:0007669"/>
    <property type="project" value="UniProtKB-UniRule"/>
</dbReference>
<comment type="catalytic activity">
    <reaction evidence="6">
        <text>5-(methylsulfanyl)-alpha-D-ribose 1-phosphate = 5-(methylsulfanyl)-D-ribulose 1-phosphate</text>
        <dbReference type="Rhea" id="RHEA:19989"/>
        <dbReference type="ChEBI" id="CHEBI:58533"/>
        <dbReference type="ChEBI" id="CHEBI:58548"/>
        <dbReference type="EC" id="5.3.1.23"/>
    </reaction>
</comment>
<dbReference type="InterPro" id="IPR027363">
    <property type="entry name" value="M1Pi_N"/>
</dbReference>
<dbReference type="Gene3D" id="3.40.50.10470">
    <property type="entry name" value="Translation initiation factor eif-2b, domain 2"/>
    <property type="match status" value="1"/>
</dbReference>
<dbReference type="InterPro" id="IPR000649">
    <property type="entry name" value="IF-2B-related"/>
</dbReference>
<dbReference type="SUPFAM" id="SSF100950">
    <property type="entry name" value="NagB/RpiA/CoA transferase-like"/>
    <property type="match status" value="1"/>
</dbReference>
<feature type="active site" description="Proton donor" evidence="6">
    <location>
        <position position="253"/>
    </location>
</feature>
<organism evidence="7 8">
    <name type="scientific">Potamilus streckersoni</name>
    <dbReference type="NCBI Taxonomy" id="2493646"/>
    <lineage>
        <taxon>Eukaryota</taxon>
        <taxon>Metazoa</taxon>
        <taxon>Spiralia</taxon>
        <taxon>Lophotrochozoa</taxon>
        <taxon>Mollusca</taxon>
        <taxon>Bivalvia</taxon>
        <taxon>Autobranchia</taxon>
        <taxon>Heteroconchia</taxon>
        <taxon>Palaeoheterodonta</taxon>
        <taxon>Unionida</taxon>
        <taxon>Unionoidea</taxon>
        <taxon>Unionidae</taxon>
        <taxon>Ambleminae</taxon>
        <taxon>Lampsilini</taxon>
        <taxon>Potamilus</taxon>
    </lineage>
</organism>
<comment type="caution">
    <text evidence="7">The sequence shown here is derived from an EMBL/GenBank/DDBJ whole genome shotgun (WGS) entry which is preliminary data.</text>
</comment>
<reference evidence="7" key="1">
    <citation type="journal article" date="2021" name="Genome Biol. Evol.">
        <title>A High-Quality Reference Genome for a Parasitic Bivalve with Doubly Uniparental Inheritance (Bivalvia: Unionida).</title>
        <authorList>
            <person name="Smith C.H."/>
        </authorList>
    </citation>
    <scope>NUCLEOTIDE SEQUENCE</scope>
    <source>
        <strain evidence="7">CHS0354</strain>
    </source>
</reference>
<keyword evidence="5 6" id="KW-0539">Nucleus</keyword>
<reference evidence="7" key="2">
    <citation type="journal article" date="2021" name="Genome Biol. Evol.">
        <title>Developing a high-quality reference genome for a parasitic bivalve with doubly uniparental inheritance (Bivalvia: Unionida).</title>
        <authorList>
            <person name="Smith C.H."/>
        </authorList>
    </citation>
    <scope>NUCLEOTIDE SEQUENCE</scope>
    <source>
        <strain evidence="7">CHS0354</strain>
        <tissue evidence="7">Mantle</tissue>
    </source>
</reference>
<keyword evidence="3 6" id="KW-0486">Methionine biosynthesis</keyword>
<dbReference type="Pfam" id="PF01008">
    <property type="entry name" value="IF-2B"/>
    <property type="match status" value="1"/>
</dbReference>
<evidence type="ECO:0000313" key="7">
    <source>
        <dbReference type="EMBL" id="KAK3590709.1"/>
    </source>
</evidence>
<feature type="site" description="Transition state stabilizer" evidence="6">
    <location>
        <position position="173"/>
    </location>
</feature>
<comment type="similarity">
    <text evidence="6">Belongs to the eIF-2B alpha/beta/delta subunits family. MtnA subfamily.</text>
</comment>
<proteinExistence type="inferred from homology"/>
<dbReference type="FunFam" id="3.40.50.10470:FF:000003">
    <property type="entry name" value="Methylthioribose-1-phosphate isomerase"/>
    <property type="match status" value="1"/>
</dbReference>
<keyword evidence="2 6" id="KW-0028">Amino-acid biosynthesis</keyword>
<dbReference type="GO" id="GO:0005737">
    <property type="term" value="C:cytoplasm"/>
    <property type="evidence" value="ECO:0007669"/>
    <property type="project" value="UniProtKB-SubCell"/>
</dbReference>
<evidence type="ECO:0000256" key="6">
    <source>
        <dbReference type="HAMAP-Rule" id="MF_03119"/>
    </source>
</evidence>
<gene>
    <name evidence="7" type="ORF">CHS0354_012283</name>
</gene>
<dbReference type="InterPro" id="IPR005251">
    <property type="entry name" value="IF-M1Pi"/>
</dbReference>
<dbReference type="InterPro" id="IPR011559">
    <property type="entry name" value="Initiation_fac_2B_a/b/d"/>
</dbReference>
<keyword evidence="1 6" id="KW-0963">Cytoplasm</keyword>
<dbReference type="PANTHER" id="PTHR43475">
    <property type="entry name" value="METHYLTHIORIBOSE-1-PHOSPHATE ISOMERASE"/>
    <property type="match status" value="1"/>
</dbReference>
<comment type="subcellular location">
    <subcellularLocation>
        <location evidence="6">Cytoplasm</location>
    </subcellularLocation>
    <subcellularLocation>
        <location evidence="6">Nucleus</location>
    </subcellularLocation>
</comment>
<dbReference type="PANTHER" id="PTHR43475:SF1">
    <property type="entry name" value="METHYLTHIORIBOSE-1-PHOSPHATE ISOMERASE"/>
    <property type="match status" value="1"/>
</dbReference>
<dbReference type="InterPro" id="IPR042529">
    <property type="entry name" value="IF_2B-like_C"/>
</dbReference>
<dbReference type="GO" id="GO:0019509">
    <property type="term" value="P:L-methionine salvage from methylthioadenosine"/>
    <property type="evidence" value="ECO:0007669"/>
    <property type="project" value="UniProtKB-UniRule"/>
</dbReference>
<comment type="pathway">
    <text evidence="6">Amino-acid biosynthesis; L-methionine biosynthesis via salvage pathway; L-methionine from S-methyl-5-thio-alpha-D-ribose 1-phosphate: step 1/6.</text>
</comment>
<dbReference type="NCBIfam" id="TIGR00512">
    <property type="entry name" value="salvage_mtnA"/>
    <property type="match status" value="1"/>
</dbReference>